<dbReference type="SUPFAM" id="SSF56112">
    <property type="entry name" value="Protein kinase-like (PK-like)"/>
    <property type="match status" value="1"/>
</dbReference>
<dbReference type="Proteomes" id="UP000230002">
    <property type="component" value="Unassembled WGS sequence"/>
</dbReference>
<reference evidence="2 3" key="1">
    <citation type="journal article" date="2015" name="Sci. Rep.">
        <title>Chromosome-level genome map provides insights into diverse defense mechanisms in the medicinal fungus Ganoderma sinense.</title>
        <authorList>
            <person name="Zhu Y."/>
            <person name="Xu J."/>
            <person name="Sun C."/>
            <person name="Zhou S."/>
            <person name="Xu H."/>
            <person name="Nelson D.R."/>
            <person name="Qian J."/>
            <person name="Song J."/>
            <person name="Luo H."/>
            <person name="Xiang L."/>
            <person name="Li Y."/>
            <person name="Xu Z."/>
            <person name="Ji A."/>
            <person name="Wang L."/>
            <person name="Lu S."/>
            <person name="Hayward A."/>
            <person name="Sun W."/>
            <person name="Li X."/>
            <person name="Schwartz D.C."/>
            <person name="Wang Y."/>
            <person name="Chen S."/>
        </authorList>
    </citation>
    <scope>NUCLEOTIDE SEQUENCE [LARGE SCALE GENOMIC DNA]</scope>
    <source>
        <strain evidence="2 3">ZZ0214-1</strain>
    </source>
</reference>
<dbReference type="EMBL" id="AYKW01000004">
    <property type="protein sequence ID" value="PIL34796.1"/>
    <property type="molecule type" value="Genomic_DNA"/>
</dbReference>
<proteinExistence type="predicted"/>
<evidence type="ECO:0000313" key="2">
    <source>
        <dbReference type="EMBL" id="PIL34796.1"/>
    </source>
</evidence>
<dbReference type="AlphaFoldDB" id="A0A2G8SLY7"/>
<organism evidence="2 3">
    <name type="scientific">Ganoderma sinense ZZ0214-1</name>
    <dbReference type="NCBI Taxonomy" id="1077348"/>
    <lineage>
        <taxon>Eukaryota</taxon>
        <taxon>Fungi</taxon>
        <taxon>Dikarya</taxon>
        <taxon>Basidiomycota</taxon>
        <taxon>Agaricomycotina</taxon>
        <taxon>Agaricomycetes</taxon>
        <taxon>Polyporales</taxon>
        <taxon>Polyporaceae</taxon>
        <taxon>Ganoderma</taxon>
    </lineage>
</organism>
<name>A0A2G8SLY7_9APHY</name>
<dbReference type="SMART" id="SM00220">
    <property type="entry name" value="S_TKc"/>
    <property type="match status" value="1"/>
</dbReference>
<gene>
    <name evidence="2" type="ORF">GSI_02583</name>
</gene>
<comment type="caution">
    <text evidence="2">The sequence shown here is derived from an EMBL/GenBank/DDBJ whole genome shotgun (WGS) entry which is preliminary data.</text>
</comment>
<protein>
    <recommendedName>
        <fullName evidence="1">Protein kinase domain-containing protein</fullName>
    </recommendedName>
</protein>
<dbReference type="GO" id="GO:0004672">
    <property type="term" value="F:protein kinase activity"/>
    <property type="evidence" value="ECO:0007669"/>
    <property type="project" value="InterPro"/>
</dbReference>
<keyword evidence="3" id="KW-1185">Reference proteome</keyword>
<dbReference type="Gene3D" id="1.10.510.10">
    <property type="entry name" value="Transferase(Phosphotransferase) domain 1"/>
    <property type="match status" value="1"/>
</dbReference>
<dbReference type="PROSITE" id="PS50011">
    <property type="entry name" value="PROTEIN_KINASE_DOM"/>
    <property type="match status" value="1"/>
</dbReference>
<dbReference type="InterPro" id="IPR000719">
    <property type="entry name" value="Prot_kinase_dom"/>
</dbReference>
<accession>A0A2G8SLY7</accession>
<sequence length="299" mass="33755">MATTTEPATLSGPAAHASLEHEHDMDMGKVPDWLLTHPELRKRRIVVHEPLQPFTVYQTEWVSEGPIHVVKAINPSKPEADIFELLDRHSDSPTDHAIPHELIRCDRPLVVMPFVSGIQYAITYKTGAILAVFAQILEGVEHMHRLRIAHGDIFTPNLVAATEDDAKRDARLTAGRVYLIDFESSRKFAHGPGIQTAVPLPDTHVIPPRGMTTFDPFSWDVYCLGLSFEAMVEERFIFKPKAIPWIPVRFSRWLKGDEAGLVRWFVAVAELLAAAVRYPKTLFLFSPPRADRSRDRQTS</sequence>
<dbReference type="OrthoDB" id="4062651at2759"/>
<dbReference type="GO" id="GO:0005524">
    <property type="term" value="F:ATP binding"/>
    <property type="evidence" value="ECO:0007669"/>
    <property type="project" value="InterPro"/>
</dbReference>
<evidence type="ECO:0000259" key="1">
    <source>
        <dbReference type="PROSITE" id="PS50011"/>
    </source>
</evidence>
<feature type="domain" description="Protein kinase" evidence="1">
    <location>
        <begin position="1"/>
        <end position="299"/>
    </location>
</feature>
<dbReference type="InterPro" id="IPR011009">
    <property type="entry name" value="Kinase-like_dom_sf"/>
</dbReference>
<evidence type="ECO:0000313" key="3">
    <source>
        <dbReference type="Proteomes" id="UP000230002"/>
    </source>
</evidence>